<evidence type="ECO:0000313" key="1">
    <source>
        <dbReference type="EMBL" id="KZT62698.1"/>
    </source>
</evidence>
<proteinExistence type="predicted"/>
<keyword evidence="2" id="KW-1185">Reference proteome</keyword>
<dbReference type="Proteomes" id="UP000076842">
    <property type="component" value="Unassembled WGS sequence"/>
</dbReference>
<protein>
    <submittedName>
        <fullName evidence="1">Uncharacterized protein</fullName>
    </submittedName>
</protein>
<gene>
    <name evidence="1" type="ORF">CALCODRAFT_552498</name>
</gene>
<dbReference type="EMBL" id="KV423915">
    <property type="protein sequence ID" value="KZT62698.1"/>
    <property type="molecule type" value="Genomic_DNA"/>
</dbReference>
<organism evidence="1 2">
    <name type="scientific">Calocera cornea HHB12733</name>
    <dbReference type="NCBI Taxonomy" id="1353952"/>
    <lineage>
        <taxon>Eukaryota</taxon>
        <taxon>Fungi</taxon>
        <taxon>Dikarya</taxon>
        <taxon>Basidiomycota</taxon>
        <taxon>Agaricomycotina</taxon>
        <taxon>Dacrymycetes</taxon>
        <taxon>Dacrymycetales</taxon>
        <taxon>Dacrymycetaceae</taxon>
        <taxon>Calocera</taxon>
    </lineage>
</organism>
<accession>A0A165K569</accession>
<reference evidence="1 2" key="1">
    <citation type="journal article" date="2016" name="Mol. Biol. Evol.">
        <title>Comparative Genomics of Early-Diverging Mushroom-Forming Fungi Provides Insights into the Origins of Lignocellulose Decay Capabilities.</title>
        <authorList>
            <person name="Nagy L.G."/>
            <person name="Riley R."/>
            <person name="Tritt A."/>
            <person name="Adam C."/>
            <person name="Daum C."/>
            <person name="Floudas D."/>
            <person name="Sun H."/>
            <person name="Yadav J.S."/>
            <person name="Pangilinan J."/>
            <person name="Larsson K.H."/>
            <person name="Matsuura K."/>
            <person name="Barry K."/>
            <person name="Labutti K."/>
            <person name="Kuo R."/>
            <person name="Ohm R.A."/>
            <person name="Bhattacharya S.S."/>
            <person name="Shirouzu T."/>
            <person name="Yoshinaga Y."/>
            <person name="Martin F.M."/>
            <person name="Grigoriev I.V."/>
            <person name="Hibbett D.S."/>
        </authorList>
    </citation>
    <scope>NUCLEOTIDE SEQUENCE [LARGE SCALE GENOMIC DNA]</scope>
    <source>
        <strain evidence="1 2">HHB12733</strain>
    </source>
</reference>
<sequence>MVWLPVTLYESFLWCLVAYKTWEHWYYRRVPLRVAIMADGIIYHTCTLCARLLVLLLWRFSPSGTLMLFGVNFSFSIISITSSRMMLYLPSVGALEQPRSPQVTDDLRDSGEWAISPDLSLRRPKANIWIANQGGQSFLEQVYQRTFDGNAAAAERPTVLYMDKFNGD</sequence>
<dbReference type="InParanoid" id="A0A165K569"/>
<name>A0A165K569_9BASI</name>
<dbReference type="AlphaFoldDB" id="A0A165K569"/>
<evidence type="ECO:0000313" key="2">
    <source>
        <dbReference type="Proteomes" id="UP000076842"/>
    </source>
</evidence>
<dbReference type="OrthoDB" id="10410625at2759"/>